<keyword evidence="1" id="KW-0472">Membrane</keyword>
<feature type="transmembrane region" description="Helical" evidence="1">
    <location>
        <begin position="64"/>
        <end position="84"/>
    </location>
</feature>
<evidence type="ECO:0000313" key="2">
    <source>
        <dbReference type="EMBL" id="UQC75182.1"/>
    </source>
</evidence>
<keyword evidence="1" id="KW-1133">Transmembrane helix</keyword>
<proteinExistence type="predicted"/>
<evidence type="ECO:0000313" key="3">
    <source>
        <dbReference type="Proteomes" id="UP000830671"/>
    </source>
</evidence>
<evidence type="ECO:0000256" key="1">
    <source>
        <dbReference type="SAM" id="Phobius"/>
    </source>
</evidence>
<dbReference type="RefSeq" id="XP_049136829.1">
    <property type="nucleotide sequence ID" value="XM_049280872.1"/>
</dbReference>
<accession>A0A9Q8SES5</accession>
<dbReference type="Proteomes" id="UP000830671">
    <property type="component" value="Chromosome 1"/>
</dbReference>
<dbReference type="AlphaFoldDB" id="A0A9Q8SES5"/>
<gene>
    <name evidence="2" type="ORF">CLUP02_01835</name>
</gene>
<keyword evidence="1" id="KW-0812">Transmembrane</keyword>
<dbReference type="GeneID" id="73335882"/>
<dbReference type="KEGG" id="clup:CLUP02_01835"/>
<name>A0A9Q8SES5_9PEZI</name>
<dbReference type="EMBL" id="CP019471">
    <property type="protein sequence ID" value="UQC75182.1"/>
    <property type="molecule type" value="Genomic_DNA"/>
</dbReference>
<organism evidence="2 3">
    <name type="scientific">Colletotrichum lupini</name>
    <dbReference type="NCBI Taxonomy" id="145971"/>
    <lineage>
        <taxon>Eukaryota</taxon>
        <taxon>Fungi</taxon>
        <taxon>Dikarya</taxon>
        <taxon>Ascomycota</taxon>
        <taxon>Pezizomycotina</taxon>
        <taxon>Sordariomycetes</taxon>
        <taxon>Hypocreomycetidae</taxon>
        <taxon>Glomerellales</taxon>
        <taxon>Glomerellaceae</taxon>
        <taxon>Colletotrichum</taxon>
        <taxon>Colletotrichum acutatum species complex</taxon>
    </lineage>
</organism>
<keyword evidence="3" id="KW-1185">Reference proteome</keyword>
<protein>
    <submittedName>
        <fullName evidence="2">Uncharacterized protein</fullName>
    </submittedName>
</protein>
<reference evidence="2" key="1">
    <citation type="journal article" date="2021" name="Mol. Plant Microbe Interact.">
        <title>Complete Genome Sequence of the Plant-Pathogenic Fungus Colletotrichum lupini.</title>
        <authorList>
            <person name="Baroncelli R."/>
            <person name="Pensec F."/>
            <person name="Da Lio D."/>
            <person name="Boufleur T."/>
            <person name="Vicente I."/>
            <person name="Sarrocco S."/>
            <person name="Picot A."/>
            <person name="Baraldi E."/>
            <person name="Sukno S."/>
            <person name="Thon M."/>
            <person name="Le Floch G."/>
        </authorList>
    </citation>
    <scope>NUCLEOTIDE SEQUENCE</scope>
    <source>
        <strain evidence="2">IMI 504893</strain>
    </source>
</reference>
<sequence length="171" mass="18480">MLSPSLPSEEDIESEENIEAWWYGEVDVFLAAVTKTTVIVLNPCADFILNAELLTALRKSDKSVLFATVFVSLSSLWAIIAGLACCRSRVAGDVGAARAEMLLSGVRIGQRPFPMRTRHAPGLEHRKITSESESWVGGDVLVDATDIGNVFVADADVLYAVGLEPRQITSS</sequence>